<reference evidence="7 8" key="1">
    <citation type="submission" date="2020-08" db="EMBL/GenBank/DDBJ databases">
        <title>Genome sequence of Thermomonas carbonis KCTC 42013T.</title>
        <authorList>
            <person name="Hyun D.-W."/>
            <person name="Bae J.-W."/>
        </authorList>
    </citation>
    <scope>NUCLEOTIDE SEQUENCE [LARGE SCALE GENOMIC DNA]</scope>
    <source>
        <strain evidence="7 8">KCTC 42013</strain>
    </source>
</reference>
<feature type="transmembrane region" description="Helical" evidence="6">
    <location>
        <begin position="138"/>
        <end position="158"/>
    </location>
</feature>
<evidence type="ECO:0000256" key="6">
    <source>
        <dbReference type="SAM" id="Phobius"/>
    </source>
</evidence>
<sequence>MLLLGFSSGLPLYLVGNTMGYWMREGGSELSAIGFLSWVGLAYTLKFLWAPIIDKTDVPVLGRLGRRRGWMLLSQFIVAAGLAGMAIVQPEGGLMVFGALALMAAFASATQDIVIDAWRIEIADNTEEQSLLTSGTQIGYRGALLVTDALILILATYIGWAPSYWVMAALMGVGVLAALFLAKEPNTVRLPEPVINVNKQSGVSDAMVVRWLAALAIGLYGLAWLVMAHAVWDMGWTVDDLAFLAGVPLAVWLLIRRPRGTSAPILEATWSRPLVMPLLRFFDAMVGPLLAFVRTHGKWALLMLAAISLYRLPDFVMGPMNNPFYADIGIGKEFVGEVRASIGLVASVLGIAAAGISAVRFGFVPTLLAGAILGPGSNAAFTWVAYANGDPTVFAAAMFIDGFSTGFAGTALVAYMSSLTSIGYTATQYALLSSFYALLGKVLKGFSGVAVEYLQASHGEIGGYALFFLGTALTGIPALLLCLLLARRIRAPNDTPLAGRGPTG</sequence>
<gene>
    <name evidence="7" type="ORF">H9L16_03965</name>
</gene>
<evidence type="ECO:0000256" key="5">
    <source>
        <dbReference type="ARBA" id="ARBA00023136"/>
    </source>
</evidence>
<evidence type="ECO:0000256" key="3">
    <source>
        <dbReference type="ARBA" id="ARBA00022692"/>
    </source>
</evidence>
<feature type="transmembrane region" description="Helical" evidence="6">
    <location>
        <begin position="234"/>
        <end position="255"/>
    </location>
</feature>
<feature type="transmembrane region" description="Helical" evidence="6">
    <location>
        <begin position="422"/>
        <end position="443"/>
    </location>
</feature>
<dbReference type="PANTHER" id="PTHR12778">
    <property type="entry name" value="SOLUTE CARRIER FAMILY 33 ACETYL-COA TRANSPORTER -RELATED"/>
    <property type="match status" value="1"/>
</dbReference>
<evidence type="ECO:0000256" key="1">
    <source>
        <dbReference type="ARBA" id="ARBA00004141"/>
    </source>
</evidence>
<dbReference type="InterPro" id="IPR036259">
    <property type="entry name" value="MFS_trans_sf"/>
</dbReference>
<keyword evidence="8" id="KW-1185">Reference proteome</keyword>
<dbReference type="Proteomes" id="UP000515804">
    <property type="component" value="Chromosome"/>
</dbReference>
<dbReference type="InterPro" id="IPR024371">
    <property type="entry name" value="AcetylCoA_trans_1-like"/>
</dbReference>
<evidence type="ECO:0000256" key="2">
    <source>
        <dbReference type="ARBA" id="ARBA00022448"/>
    </source>
</evidence>
<comment type="subcellular location">
    <subcellularLocation>
        <location evidence="1">Membrane</location>
        <topology evidence="1">Multi-pass membrane protein</topology>
    </subcellularLocation>
</comment>
<keyword evidence="4 6" id="KW-1133">Transmembrane helix</keyword>
<protein>
    <submittedName>
        <fullName evidence="7">MFS transporter</fullName>
    </submittedName>
</protein>
<dbReference type="KEGG" id="tcn:H9L16_03965"/>
<dbReference type="Gene3D" id="1.20.1250.20">
    <property type="entry name" value="MFS general substrate transporter like domains"/>
    <property type="match status" value="1"/>
</dbReference>
<dbReference type="EMBL" id="CP060719">
    <property type="protein sequence ID" value="QNN71523.1"/>
    <property type="molecule type" value="Genomic_DNA"/>
</dbReference>
<evidence type="ECO:0000313" key="8">
    <source>
        <dbReference type="Proteomes" id="UP000515804"/>
    </source>
</evidence>
<proteinExistence type="predicted"/>
<keyword evidence="3 6" id="KW-0812">Transmembrane</keyword>
<dbReference type="GO" id="GO:0035348">
    <property type="term" value="P:acetyl-CoA transmembrane transport"/>
    <property type="evidence" value="ECO:0007669"/>
    <property type="project" value="InterPro"/>
</dbReference>
<feature type="transmembrane region" description="Helical" evidence="6">
    <location>
        <begin position="392"/>
        <end position="415"/>
    </location>
</feature>
<feature type="transmembrane region" description="Helical" evidence="6">
    <location>
        <begin position="340"/>
        <end position="359"/>
    </location>
</feature>
<evidence type="ECO:0000313" key="7">
    <source>
        <dbReference type="EMBL" id="QNN71523.1"/>
    </source>
</evidence>
<dbReference type="Pfam" id="PF13000">
    <property type="entry name" value="Acatn"/>
    <property type="match status" value="1"/>
</dbReference>
<organism evidence="7 8">
    <name type="scientific">Thermomonas carbonis</name>
    <dbReference type="NCBI Taxonomy" id="1463158"/>
    <lineage>
        <taxon>Bacteria</taxon>
        <taxon>Pseudomonadati</taxon>
        <taxon>Pseudomonadota</taxon>
        <taxon>Gammaproteobacteria</taxon>
        <taxon>Lysobacterales</taxon>
        <taxon>Lysobacteraceae</taxon>
        <taxon>Thermomonas</taxon>
    </lineage>
</organism>
<feature type="transmembrane region" description="Helical" evidence="6">
    <location>
        <begin position="208"/>
        <end position="228"/>
    </location>
</feature>
<dbReference type="PANTHER" id="PTHR12778:SF10">
    <property type="entry name" value="MAJOR FACILITATOR SUPERFAMILY DOMAIN-CONTAINING PROTEIN 3"/>
    <property type="match status" value="1"/>
</dbReference>
<keyword evidence="5 6" id="KW-0472">Membrane</keyword>
<accession>A0A7G9SUJ8</accession>
<dbReference type="AlphaFoldDB" id="A0A7G9SUJ8"/>
<dbReference type="NCBIfam" id="TIGR00901">
    <property type="entry name" value="2A0125"/>
    <property type="match status" value="1"/>
</dbReference>
<feature type="transmembrane region" description="Helical" evidence="6">
    <location>
        <begin position="94"/>
        <end position="118"/>
    </location>
</feature>
<feature type="transmembrane region" description="Helical" evidence="6">
    <location>
        <begin position="463"/>
        <end position="486"/>
    </location>
</feature>
<dbReference type="SUPFAM" id="SSF103473">
    <property type="entry name" value="MFS general substrate transporter"/>
    <property type="match status" value="1"/>
</dbReference>
<feature type="transmembrane region" description="Helical" evidence="6">
    <location>
        <begin position="70"/>
        <end position="88"/>
    </location>
</feature>
<dbReference type="GO" id="GO:0008521">
    <property type="term" value="F:acetyl-CoA transmembrane transporter activity"/>
    <property type="evidence" value="ECO:0007669"/>
    <property type="project" value="InterPro"/>
</dbReference>
<dbReference type="InterPro" id="IPR004752">
    <property type="entry name" value="AmpG_permease/AT-1"/>
</dbReference>
<keyword evidence="2" id="KW-0813">Transport</keyword>
<name>A0A7G9SUJ8_9GAMM</name>
<dbReference type="GO" id="GO:0016020">
    <property type="term" value="C:membrane"/>
    <property type="evidence" value="ECO:0007669"/>
    <property type="project" value="UniProtKB-SubCell"/>
</dbReference>
<feature type="transmembrane region" description="Helical" evidence="6">
    <location>
        <begin position="164"/>
        <end position="182"/>
    </location>
</feature>
<evidence type="ECO:0000256" key="4">
    <source>
        <dbReference type="ARBA" id="ARBA00022989"/>
    </source>
</evidence>
<feature type="transmembrane region" description="Helical" evidence="6">
    <location>
        <begin position="30"/>
        <end position="49"/>
    </location>
</feature>